<dbReference type="GO" id="GO:0003677">
    <property type="term" value="F:DNA binding"/>
    <property type="evidence" value="ECO:0007669"/>
    <property type="project" value="UniProtKB-KW"/>
</dbReference>
<protein>
    <submittedName>
        <fullName evidence="5">Curved DNA-binding protein</fullName>
    </submittedName>
</protein>
<dbReference type="AlphaFoldDB" id="A0A8J3CTS0"/>
<dbReference type="GO" id="GO:0005737">
    <property type="term" value="C:cytoplasm"/>
    <property type="evidence" value="ECO:0007669"/>
    <property type="project" value="TreeGrafter"/>
</dbReference>
<evidence type="ECO:0000259" key="4">
    <source>
        <dbReference type="PROSITE" id="PS50076"/>
    </source>
</evidence>
<dbReference type="EMBL" id="BMZH01000025">
    <property type="protein sequence ID" value="GHB05305.1"/>
    <property type="molecule type" value="Genomic_DNA"/>
</dbReference>
<dbReference type="SUPFAM" id="SSF46565">
    <property type="entry name" value="Chaperone J-domain"/>
    <property type="match status" value="1"/>
</dbReference>
<dbReference type="GO" id="GO:0042026">
    <property type="term" value="P:protein refolding"/>
    <property type="evidence" value="ECO:0007669"/>
    <property type="project" value="TreeGrafter"/>
</dbReference>
<dbReference type="PANTHER" id="PTHR43096">
    <property type="entry name" value="DNAJ HOMOLOG 1, MITOCHONDRIAL-RELATED"/>
    <property type="match status" value="1"/>
</dbReference>
<dbReference type="Gene3D" id="2.60.260.20">
    <property type="entry name" value="Urease metallochaperone UreE, N-terminal domain"/>
    <property type="match status" value="2"/>
</dbReference>
<keyword evidence="2 5" id="KW-0238">DNA-binding</keyword>
<dbReference type="Proteomes" id="UP000634004">
    <property type="component" value="Unassembled WGS sequence"/>
</dbReference>
<dbReference type="InterPro" id="IPR036869">
    <property type="entry name" value="J_dom_sf"/>
</dbReference>
<dbReference type="FunFam" id="2.60.260.20:FF:000008">
    <property type="entry name" value="Curved DNA-binding protein"/>
    <property type="match status" value="1"/>
</dbReference>
<evidence type="ECO:0000256" key="3">
    <source>
        <dbReference type="ARBA" id="ARBA00023186"/>
    </source>
</evidence>
<dbReference type="PANTHER" id="PTHR43096:SF52">
    <property type="entry name" value="DNAJ HOMOLOG 1, MITOCHONDRIAL-RELATED"/>
    <property type="match status" value="1"/>
</dbReference>
<proteinExistence type="predicted"/>
<sequence length="316" mass="35140">MEYKDYYKVLGVDKTATQDDIKRAYRKLARKYHPDVNKDAGAEDKFKEIGEANDVLSDVEKRTAYDQIGKGNQGGQPFRAPPNWDAGFEFSGQTEGNQEQDFSAFFESLFGGGAQRPQHPYARQYNEKGQDHHARIIIDLEDSFKGNQKSIVMKSPELEPDGHTYLKERTLRVKIPKGIQQGKHIRLKGKGMPGVGEGGPGDLYLEIGFAPHPLYQTDGKDILLTLPITPWEAALGGQVTVPTLTGDVGMKIPKNSQSGKKLRLKGRGLPSKTPGHLYVILNVVNPPADTEAQKEIYKNMATVFDFNPRDNLATSR</sequence>
<comment type="caution">
    <text evidence="5">The sequence shown here is derived from an EMBL/GenBank/DDBJ whole genome shotgun (WGS) entry which is preliminary data.</text>
</comment>
<dbReference type="Pfam" id="PF00226">
    <property type="entry name" value="DnaJ"/>
    <property type="match status" value="1"/>
</dbReference>
<dbReference type="PROSITE" id="PS00636">
    <property type="entry name" value="DNAJ_1"/>
    <property type="match status" value="1"/>
</dbReference>
<keyword evidence="6" id="KW-1185">Reference proteome</keyword>
<dbReference type="GO" id="GO:0051082">
    <property type="term" value="F:unfolded protein binding"/>
    <property type="evidence" value="ECO:0007669"/>
    <property type="project" value="InterPro"/>
</dbReference>
<reference evidence="5" key="2">
    <citation type="submission" date="2020-09" db="EMBL/GenBank/DDBJ databases">
        <authorList>
            <person name="Sun Q."/>
            <person name="Kim S."/>
        </authorList>
    </citation>
    <scope>NUCLEOTIDE SEQUENCE</scope>
    <source>
        <strain evidence="5">KCTC 32513</strain>
    </source>
</reference>
<dbReference type="InterPro" id="IPR008971">
    <property type="entry name" value="HSP40/DnaJ_pept-bd"/>
</dbReference>
<organism evidence="5 6">
    <name type="scientific">Algimonas arctica</name>
    <dbReference type="NCBI Taxonomy" id="1479486"/>
    <lineage>
        <taxon>Bacteria</taxon>
        <taxon>Pseudomonadati</taxon>
        <taxon>Pseudomonadota</taxon>
        <taxon>Alphaproteobacteria</taxon>
        <taxon>Maricaulales</taxon>
        <taxon>Robiginitomaculaceae</taxon>
        <taxon>Algimonas</taxon>
    </lineage>
</organism>
<keyword evidence="3" id="KW-0143">Chaperone</keyword>
<evidence type="ECO:0000313" key="5">
    <source>
        <dbReference type="EMBL" id="GHB05305.1"/>
    </source>
</evidence>
<dbReference type="CDD" id="cd06257">
    <property type="entry name" value="DnaJ"/>
    <property type="match status" value="1"/>
</dbReference>
<gene>
    <name evidence="5" type="primary">cbpA</name>
    <name evidence="5" type="ORF">GCM10009069_29710</name>
</gene>
<dbReference type="InterPro" id="IPR018253">
    <property type="entry name" value="DnaJ_domain_CS"/>
</dbReference>
<dbReference type="Pfam" id="PF01556">
    <property type="entry name" value="DnaJ_C"/>
    <property type="match status" value="1"/>
</dbReference>
<feature type="domain" description="J" evidence="4">
    <location>
        <begin position="5"/>
        <end position="69"/>
    </location>
</feature>
<dbReference type="RefSeq" id="WP_189499676.1">
    <property type="nucleotide sequence ID" value="NZ_BMZH01000025.1"/>
</dbReference>
<reference evidence="5" key="1">
    <citation type="journal article" date="2014" name="Int. J. Syst. Evol. Microbiol.">
        <title>Complete genome sequence of Corynebacterium casei LMG S-19264T (=DSM 44701T), isolated from a smear-ripened cheese.</title>
        <authorList>
            <consortium name="US DOE Joint Genome Institute (JGI-PGF)"/>
            <person name="Walter F."/>
            <person name="Albersmeier A."/>
            <person name="Kalinowski J."/>
            <person name="Ruckert C."/>
        </authorList>
    </citation>
    <scope>NUCLEOTIDE SEQUENCE</scope>
    <source>
        <strain evidence="5">KCTC 32513</strain>
    </source>
</reference>
<evidence type="ECO:0000256" key="2">
    <source>
        <dbReference type="ARBA" id="ARBA00023125"/>
    </source>
</evidence>
<dbReference type="InterPro" id="IPR002939">
    <property type="entry name" value="DnaJ_C"/>
</dbReference>
<dbReference type="PROSITE" id="PS50076">
    <property type="entry name" value="DNAJ_2"/>
    <property type="match status" value="1"/>
</dbReference>
<dbReference type="Gene3D" id="1.10.287.110">
    <property type="entry name" value="DnaJ domain"/>
    <property type="match status" value="1"/>
</dbReference>
<evidence type="ECO:0000256" key="1">
    <source>
        <dbReference type="ARBA" id="ARBA00022490"/>
    </source>
</evidence>
<keyword evidence="1" id="KW-0963">Cytoplasm</keyword>
<accession>A0A8J3CTS0</accession>
<dbReference type="SMART" id="SM00271">
    <property type="entry name" value="DnaJ"/>
    <property type="match status" value="1"/>
</dbReference>
<name>A0A8J3CTS0_9PROT</name>
<dbReference type="CDD" id="cd10747">
    <property type="entry name" value="DnaJ_C"/>
    <property type="match status" value="1"/>
</dbReference>
<evidence type="ECO:0000313" key="6">
    <source>
        <dbReference type="Proteomes" id="UP000634004"/>
    </source>
</evidence>
<dbReference type="SUPFAM" id="SSF49493">
    <property type="entry name" value="HSP40/DnaJ peptide-binding domain"/>
    <property type="match status" value="2"/>
</dbReference>
<dbReference type="FunFam" id="2.60.260.20:FF:000013">
    <property type="entry name" value="DnaJ subfamily B member 11"/>
    <property type="match status" value="1"/>
</dbReference>
<dbReference type="PRINTS" id="PR00625">
    <property type="entry name" value="JDOMAIN"/>
</dbReference>
<dbReference type="InterPro" id="IPR001623">
    <property type="entry name" value="DnaJ_domain"/>
</dbReference>